<sequence length="122" mass="13650">MLPAYIQIIEKLKMQGHTVVSEHVASEVLEETEAKITDEEIFKNDLGYIDRCECLVAEVTVSSIGVGYEIGYAVSKGKLVLCIYREEANVSAMVRGNRQIISVPYTNMEELGHIFTMHLPSN</sequence>
<dbReference type="Gene3D" id="3.40.50.450">
    <property type="match status" value="1"/>
</dbReference>
<dbReference type="PANTHER" id="PTHR15364:SF0">
    <property type="entry name" value="2'-DEOXYNUCLEOSIDE 5'-PHOSPHATE N-HYDROLASE 1"/>
    <property type="match status" value="1"/>
</dbReference>
<dbReference type="GO" id="GO:0009159">
    <property type="term" value="P:deoxyribonucleoside monophosphate catabolic process"/>
    <property type="evidence" value="ECO:0007669"/>
    <property type="project" value="TreeGrafter"/>
</dbReference>
<dbReference type="AlphaFoldDB" id="A0A0P8AKE3"/>
<evidence type="ECO:0000313" key="1">
    <source>
        <dbReference type="EMBL" id="KPQ45273.1"/>
    </source>
</evidence>
<dbReference type="InterPro" id="IPR051239">
    <property type="entry name" value="2'-dNMP_N-hydrolase"/>
</dbReference>
<accession>A0A0P8AKE3</accession>
<reference evidence="1 2" key="1">
    <citation type="submission" date="2015-09" db="EMBL/GenBank/DDBJ databases">
        <title>A metagenomics-based metabolic model of nitrate-dependent anaerobic oxidation of methane by Methanoperedens-like archaea.</title>
        <authorList>
            <person name="Arshad A."/>
            <person name="Speth D.R."/>
            <person name="De Graaf R.M."/>
            <person name="Op Den Camp H.J."/>
            <person name="Jetten M.S."/>
            <person name="Welte C.U."/>
        </authorList>
    </citation>
    <scope>NUCLEOTIDE SEQUENCE [LARGE SCALE GENOMIC DNA]</scope>
</reference>
<dbReference type="GO" id="GO:0070694">
    <property type="term" value="F:5-hydroxymethyl-dUMP N-hydrolase activity"/>
    <property type="evidence" value="ECO:0007669"/>
    <property type="project" value="TreeGrafter"/>
</dbReference>
<dbReference type="PANTHER" id="PTHR15364">
    <property type="entry name" value="2'-DEOXYNUCLEOSIDE 5'-PHOSPHATE N-HYDROLASE 1"/>
    <property type="match status" value="1"/>
</dbReference>
<dbReference type="Proteomes" id="UP000050360">
    <property type="component" value="Unassembled WGS sequence"/>
</dbReference>
<organism evidence="1 2">
    <name type="scientific">Candidatus Methanoperedens nitratireducens</name>
    <dbReference type="NCBI Taxonomy" id="1392998"/>
    <lineage>
        <taxon>Archaea</taxon>
        <taxon>Methanobacteriati</taxon>
        <taxon>Methanobacteriota</taxon>
        <taxon>Stenosarchaea group</taxon>
        <taxon>Methanomicrobia</taxon>
        <taxon>Methanosarcinales</taxon>
        <taxon>ANME-2 cluster</taxon>
        <taxon>Candidatus Methanoperedentaceae</taxon>
        <taxon>Candidatus Methanoperedens</taxon>
    </lineage>
</organism>
<dbReference type="SUPFAM" id="SSF52309">
    <property type="entry name" value="N-(deoxy)ribosyltransferase-like"/>
    <property type="match status" value="1"/>
</dbReference>
<name>A0A0P8AKE3_9EURY</name>
<gene>
    <name evidence="1" type="ORF">MPEBLZ_00154</name>
</gene>
<evidence type="ECO:0000313" key="2">
    <source>
        <dbReference type="Proteomes" id="UP000050360"/>
    </source>
</evidence>
<dbReference type="EMBL" id="LKCM01000015">
    <property type="protein sequence ID" value="KPQ45273.1"/>
    <property type="molecule type" value="Genomic_DNA"/>
</dbReference>
<proteinExistence type="predicted"/>
<dbReference type="Pfam" id="PF05014">
    <property type="entry name" value="Nuc_deoxyrib_tr"/>
    <property type="match status" value="1"/>
</dbReference>
<protein>
    <submittedName>
        <fullName evidence="1">c-Myc-responsive protein</fullName>
    </submittedName>
</protein>
<dbReference type="InterPro" id="IPR007710">
    <property type="entry name" value="Nucleoside_deoxyribTrfase"/>
</dbReference>
<comment type="caution">
    <text evidence="1">The sequence shown here is derived from an EMBL/GenBank/DDBJ whole genome shotgun (WGS) entry which is preliminary data.</text>
</comment>